<sequence>MSNDDFEWLERYSQPVPLRYPQQYQYGVSLSSSSSQGPPAPPLLYPPMSTSQAPTGHTHPVYTYSAPYIPPQTYVRPQDTTHYSRLYPPTAYREHQPYQVNSSATAPPLASVPTPTPTPPAPGPPPAASASAPPSRAPPSAPIATTQKPPTDTTREEKEKPLVYHNSPIYAYATSADPETLGHDVKRRRVESPVAMTTPKPTVAVQGSLSHYSFKPQNTTSRSHLRMRTDLAQRLNEADTAEKVTYDPKTIARDILIASGRHPTELPLNHHLVRLREVFSGLETASDLATFRWDVVDPPKPSVNTIDRSRDHAPLPAAPPAETRPVQSNPLHRPRVPYPPQQPAHYQHSQRYQQHSQPQSYQQPQQPPHRAQTTHLPQSQPQQRSQLHSSPQIHIPPQPQPRRQPSVPQVQLPSKPQSPAQPQSQPQSHTRPAAQTATKPQAPSQPKHSTRPSSNMVGKRGPGRPPASSKVEVTVPISSQIPYQVYACDWKDCQAELHNLEMLKKHIFKVHVPYALTCQWKDCKFQEPLPAIHLYKHALTAHVESIAWKLGDGPSVPGTEGRDASATPGPKTIPDSIQPGGEDSLIFPASYSSIRAFNRVHGNHTQTQKAREILKAVRRLKEHIGFGLDPGGCELATPARNKRVSNDEDFYAVRHES</sequence>
<dbReference type="EMBL" id="DS027060">
    <property type="protein sequence ID" value="EAW06797.1"/>
    <property type="molecule type" value="Genomic_DNA"/>
</dbReference>
<dbReference type="Proteomes" id="UP000006701">
    <property type="component" value="Unassembled WGS sequence"/>
</dbReference>
<dbReference type="GeneID" id="4700336"/>
<evidence type="ECO:0000259" key="2">
    <source>
        <dbReference type="PROSITE" id="PS00028"/>
    </source>
</evidence>
<protein>
    <recommendedName>
        <fullName evidence="2">C2H2-type domain-containing protein</fullName>
    </recommendedName>
</protein>
<name>A1CU10_ASPCL</name>
<reference evidence="3 4" key="1">
    <citation type="journal article" date="2008" name="PLoS Genet.">
        <title>Genomic islands in the pathogenic filamentous fungus Aspergillus fumigatus.</title>
        <authorList>
            <person name="Fedorova N.D."/>
            <person name="Khaldi N."/>
            <person name="Joardar V.S."/>
            <person name="Maiti R."/>
            <person name="Amedeo P."/>
            <person name="Anderson M.J."/>
            <person name="Crabtree J."/>
            <person name="Silva J.C."/>
            <person name="Badger J.H."/>
            <person name="Albarraq A."/>
            <person name="Angiuoli S."/>
            <person name="Bussey H."/>
            <person name="Bowyer P."/>
            <person name="Cotty P.J."/>
            <person name="Dyer P.S."/>
            <person name="Egan A."/>
            <person name="Galens K."/>
            <person name="Fraser-Liggett C.M."/>
            <person name="Haas B.J."/>
            <person name="Inman J.M."/>
            <person name="Kent R."/>
            <person name="Lemieux S."/>
            <person name="Malavazi I."/>
            <person name="Orvis J."/>
            <person name="Roemer T."/>
            <person name="Ronning C.M."/>
            <person name="Sundaram J.P."/>
            <person name="Sutton G."/>
            <person name="Turner G."/>
            <person name="Venter J.C."/>
            <person name="White O.R."/>
            <person name="Whitty B.R."/>
            <person name="Youngman P."/>
            <person name="Wolfe K.H."/>
            <person name="Goldman G.H."/>
            <person name="Wortman J.R."/>
            <person name="Jiang B."/>
            <person name="Denning D.W."/>
            <person name="Nierman W.C."/>
        </authorList>
    </citation>
    <scope>NUCLEOTIDE SEQUENCE [LARGE SCALE GENOMIC DNA]</scope>
    <source>
        <strain evidence="4">ATCC 1007 / CBS 513.65 / DSM 816 / NCTC 3887 / NRRL 1</strain>
    </source>
</reference>
<evidence type="ECO:0000313" key="4">
    <source>
        <dbReference type="Proteomes" id="UP000006701"/>
    </source>
</evidence>
<feature type="region of interest" description="Disordered" evidence="1">
    <location>
        <begin position="295"/>
        <end position="473"/>
    </location>
</feature>
<proteinExistence type="predicted"/>
<feature type="compositionally biased region" description="Low complexity" evidence="1">
    <location>
        <begin position="403"/>
        <end position="446"/>
    </location>
</feature>
<dbReference type="InterPro" id="IPR013087">
    <property type="entry name" value="Znf_C2H2_type"/>
</dbReference>
<feature type="compositionally biased region" description="Low complexity" evidence="1">
    <location>
        <begin position="343"/>
        <end position="393"/>
    </location>
</feature>
<dbReference type="KEGG" id="act:ACLA_084920"/>
<feature type="region of interest" description="Disordered" evidence="1">
    <location>
        <begin position="554"/>
        <end position="580"/>
    </location>
</feature>
<dbReference type="PROSITE" id="PS00028">
    <property type="entry name" value="ZINC_FINGER_C2H2_1"/>
    <property type="match status" value="1"/>
</dbReference>
<feature type="region of interest" description="Disordered" evidence="1">
    <location>
        <begin position="28"/>
        <end position="68"/>
    </location>
</feature>
<evidence type="ECO:0000313" key="3">
    <source>
        <dbReference type="EMBL" id="EAW06797.1"/>
    </source>
</evidence>
<dbReference type="AlphaFoldDB" id="A1CU10"/>
<dbReference type="RefSeq" id="XP_001268223.1">
    <property type="nucleotide sequence ID" value="XM_001268222.1"/>
</dbReference>
<dbReference type="OrthoDB" id="5424797at2759"/>
<feature type="compositionally biased region" description="Pro residues" evidence="1">
    <location>
        <begin position="114"/>
        <end position="127"/>
    </location>
</feature>
<organism evidence="3 4">
    <name type="scientific">Aspergillus clavatus (strain ATCC 1007 / CBS 513.65 / DSM 816 / NCTC 3887 / NRRL 1 / QM 1276 / 107)</name>
    <dbReference type="NCBI Taxonomy" id="344612"/>
    <lineage>
        <taxon>Eukaryota</taxon>
        <taxon>Fungi</taxon>
        <taxon>Dikarya</taxon>
        <taxon>Ascomycota</taxon>
        <taxon>Pezizomycotina</taxon>
        <taxon>Eurotiomycetes</taxon>
        <taxon>Eurotiomycetidae</taxon>
        <taxon>Eurotiales</taxon>
        <taxon>Aspergillaceae</taxon>
        <taxon>Aspergillus</taxon>
        <taxon>Aspergillus subgen. Fumigati</taxon>
    </lineage>
</organism>
<feature type="region of interest" description="Disordered" evidence="1">
    <location>
        <begin position="98"/>
        <end position="166"/>
    </location>
</feature>
<accession>A1CU10</accession>
<dbReference type="OMA" id="HVPYTLT"/>
<evidence type="ECO:0000256" key="1">
    <source>
        <dbReference type="SAM" id="MobiDB-lite"/>
    </source>
</evidence>
<feature type="compositionally biased region" description="Low complexity" evidence="1">
    <location>
        <begin position="102"/>
        <end position="113"/>
    </location>
</feature>
<keyword evidence="4" id="KW-1185">Reference proteome</keyword>
<dbReference type="eggNOG" id="ENOG502S4ZA">
    <property type="taxonomic scope" value="Eukaryota"/>
</dbReference>
<dbReference type="VEuPathDB" id="FungiDB:ACLA_084920"/>
<dbReference type="HOGENOM" id="CLU_035323_0_0_1"/>
<gene>
    <name evidence="3" type="ORF">ACLA_084920</name>
</gene>
<feature type="compositionally biased region" description="Basic and acidic residues" evidence="1">
    <location>
        <begin position="153"/>
        <end position="162"/>
    </location>
</feature>
<feature type="domain" description="C2H2-type" evidence="2">
    <location>
        <begin position="488"/>
        <end position="511"/>
    </location>
</feature>